<dbReference type="InterPro" id="IPR002372">
    <property type="entry name" value="PQQ_rpt_dom"/>
</dbReference>
<keyword evidence="3" id="KW-0560">Oxidoreductase</keyword>
<evidence type="ECO:0000313" key="7">
    <source>
        <dbReference type="EMBL" id="MBK1713764.1"/>
    </source>
</evidence>
<reference evidence="7" key="2">
    <citation type="journal article" date="2020" name="Microorganisms">
        <title>Osmotic Adaptation and Compatible Solute Biosynthesis of Phototrophic Bacteria as Revealed from Genome Analyses.</title>
        <authorList>
            <person name="Imhoff J.F."/>
            <person name="Rahn T."/>
            <person name="Kunzel S."/>
            <person name="Keller A."/>
            <person name="Neulinger S.C."/>
        </authorList>
    </citation>
    <scope>NUCLEOTIDE SEQUENCE</scope>
    <source>
        <strain evidence="7">IM 151</strain>
    </source>
</reference>
<dbReference type="PANTHER" id="PTHR32303:SF4">
    <property type="entry name" value="QUINOPROTEIN GLUCOSE DEHYDROGENASE"/>
    <property type="match status" value="1"/>
</dbReference>
<keyword evidence="5" id="KW-0812">Transmembrane</keyword>
<feature type="transmembrane region" description="Helical" evidence="5">
    <location>
        <begin position="60"/>
        <end position="76"/>
    </location>
</feature>
<comment type="caution">
    <text evidence="7">The sequence shown here is derived from an EMBL/GenBank/DDBJ whole genome shotgun (WGS) entry which is preliminary data.</text>
</comment>
<keyword evidence="5" id="KW-0472">Membrane</keyword>
<dbReference type="Pfam" id="PF01011">
    <property type="entry name" value="PQQ"/>
    <property type="match status" value="1"/>
</dbReference>
<name>A0ABS1DWN4_RUBGE</name>
<dbReference type="Gene3D" id="2.140.10.10">
    <property type="entry name" value="Quinoprotein alcohol dehydrogenase-like superfamily"/>
    <property type="match status" value="1"/>
</dbReference>
<feature type="transmembrane region" description="Helical" evidence="5">
    <location>
        <begin position="36"/>
        <end position="53"/>
    </location>
</feature>
<dbReference type="InterPro" id="IPR018391">
    <property type="entry name" value="PQQ_b-propeller_rpt"/>
</dbReference>
<protein>
    <submittedName>
        <fullName evidence="7">Membrane-bound PQQ-dependent dehydrogenase, glucose/quinate/shikimate family</fullName>
    </submittedName>
</protein>
<evidence type="ECO:0000256" key="1">
    <source>
        <dbReference type="ARBA" id="ARBA00001931"/>
    </source>
</evidence>
<feature type="transmembrane region" description="Helical" evidence="5">
    <location>
        <begin position="124"/>
        <end position="143"/>
    </location>
</feature>
<organism evidence="7 8">
    <name type="scientific">Rubrivivax gelatinosus</name>
    <name type="common">Rhodocyclus gelatinosus</name>
    <name type="synonym">Rhodopseudomonas gelatinosa</name>
    <dbReference type="NCBI Taxonomy" id="28068"/>
    <lineage>
        <taxon>Bacteria</taxon>
        <taxon>Pseudomonadati</taxon>
        <taxon>Pseudomonadota</taxon>
        <taxon>Betaproteobacteria</taxon>
        <taxon>Burkholderiales</taxon>
        <taxon>Sphaerotilaceae</taxon>
        <taxon>Rubrivivax</taxon>
    </lineage>
</organism>
<comment type="cofactor">
    <cofactor evidence="1">
        <name>pyrroloquinoline quinone</name>
        <dbReference type="ChEBI" id="CHEBI:58442"/>
    </cofactor>
</comment>
<feature type="region of interest" description="Disordered" evidence="4">
    <location>
        <begin position="385"/>
        <end position="404"/>
    </location>
</feature>
<keyword evidence="8" id="KW-1185">Reference proteome</keyword>
<dbReference type="InterPro" id="IPR017511">
    <property type="entry name" value="PQQ_mDH"/>
</dbReference>
<sequence>MVQAPRPPLLTGFVVLLSGIVLLAGGLWLAVIGGSWYYAGTGALLLATGVMLLRGQPSALLLYATVVAITLLWSLWEAGLDWWPLAARGDVIFVLGLWLLMPWVQRGLVHEDDWRRSRHPRGPALLLGSVLAAFALVAAGSWMHDPHELAGTTPPALGRTPQDHSVPDGEWHAWGGTNAGRRYSPLAQLTPENVERLQVAWQYRTGDVRGRPGEPVETTYEVTPLKIGNRLLLCTPHQVVIALDATTGSALWRRAMPIQGLGTLALQHQTCRGLSYRPPPAGSAASDFCAARLYMPTIDGRVHALDLASGRPCENFGAGGSIDLWDRMPHRRPGGYYSTSPVAVAGDRIVVGGTVLDNVSVAEPSGVIRAFDAETGALLWNWDPGRPDQTEPLPPGQHYTPSSPNSWSVAAVDEALGLIYLPMGNQPPDQWGAKRGAASERFASSVVALELATGRLRWVFQTVHHDLWDYDVPAQPSLLELSVGASTVPALVQATKQGEIFVLDRRSGQPLLPVSELPAPRTTMPGERSAPTQPKSGLSFDPRPLTEHDMWGATMFDQLACRIAFRRLRYEGRFTPPSLQGSLVYPGNFGVFNWGGIAVDPARQTAFTTPAYLAFVSQLVARPDDRALVVQGEERPHDSLPALNENFGAPYAVRLSPFTSPLGIPCQAPPWGYVAGVDLVSGHRIWQHRNGTVRDLSPLPLPFRMGVPSLGGPVLTAGGLAFLSGTLDDYVRGYEASTGREIWRARLPAGGQATPMTYLGADGRQYLVVVAGGHGSLGTRAGDHVIAYALPR</sequence>
<evidence type="ECO:0000256" key="4">
    <source>
        <dbReference type="SAM" id="MobiDB-lite"/>
    </source>
</evidence>
<reference evidence="7" key="1">
    <citation type="submission" date="2017-08" db="EMBL/GenBank/DDBJ databases">
        <authorList>
            <person name="Imhoff J.F."/>
            <person name="Rahn T."/>
            <person name="Kuenzel S."/>
            <person name="Neulinger S.C."/>
        </authorList>
    </citation>
    <scope>NUCLEOTIDE SEQUENCE</scope>
    <source>
        <strain evidence="7">IM 151</strain>
    </source>
</reference>
<feature type="transmembrane region" description="Helical" evidence="5">
    <location>
        <begin position="9"/>
        <end position="30"/>
    </location>
</feature>
<dbReference type="SMART" id="SM00564">
    <property type="entry name" value="PQQ"/>
    <property type="match status" value="5"/>
</dbReference>
<evidence type="ECO:0000256" key="3">
    <source>
        <dbReference type="ARBA" id="ARBA00023002"/>
    </source>
</evidence>
<proteinExistence type="inferred from homology"/>
<feature type="region of interest" description="Disordered" evidence="4">
    <location>
        <begin position="512"/>
        <end position="542"/>
    </location>
</feature>
<gene>
    <name evidence="7" type="ORF">CKO43_13345</name>
</gene>
<keyword evidence="5" id="KW-1133">Transmembrane helix</keyword>
<feature type="transmembrane region" description="Helical" evidence="5">
    <location>
        <begin position="82"/>
        <end position="104"/>
    </location>
</feature>
<evidence type="ECO:0000256" key="2">
    <source>
        <dbReference type="ARBA" id="ARBA00008156"/>
    </source>
</evidence>
<dbReference type="RefSeq" id="WP_200378965.1">
    <property type="nucleotide sequence ID" value="NZ_NRRU01000046.1"/>
</dbReference>
<dbReference type="Proteomes" id="UP001041814">
    <property type="component" value="Unassembled WGS sequence"/>
</dbReference>
<evidence type="ECO:0000259" key="6">
    <source>
        <dbReference type="Pfam" id="PF01011"/>
    </source>
</evidence>
<dbReference type="SUPFAM" id="SSF50998">
    <property type="entry name" value="Quinoprotein alcohol dehydrogenase-like"/>
    <property type="match status" value="1"/>
</dbReference>
<dbReference type="InterPro" id="IPR011047">
    <property type="entry name" value="Quinoprotein_ADH-like_sf"/>
</dbReference>
<evidence type="ECO:0000313" key="8">
    <source>
        <dbReference type="Proteomes" id="UP001041814"/>
    </source>
</evidence>
<accession>A0ABS1DWN4</accession>
<dbReference type="EMBL" id="NRRU01000046">
    <property type="protein sequence ID" value="MBK1713764.1"/>
    <property type="molecule type" value="Genomic_DNA"/>
</dbReference>
<dbReference type="PANTHER" id="PTHR32303">
    <property type="entry name" value="QUINOPROTEIN ALCOHOL DEHYDROGENASE (CYTOCHROME C)"/>
    <property type="match status" value="1"/>
</dbReference>
<feature type="domain" description="Pyrrolo-quinoline quinone repeat" evidence="6">
    <location>
        <begin position="171"/>
        <end position="766"/>
    </location>
</feature>
<dbReference type="NCBIfam" id="TIGR03074">
    <property type="entry name" value="PQQ_membr_DH"/>
    <property type="match status" value="1"/>
</dbReference>
<comment type="similarity">
    <text evidence="2">Belongs to the bacterial PQQ dehydrogenase family.</text>
</comment>
<dbReference type="CDD" id="cd10280">
    <property type="entry name" value="PQQ_mGDH"/>
    <property type="match status" value="1"/>
</dbReference>
<evidence type="ECO:0000256" key="5">
    <source>
        <dbReference type="SAM" id="Phobius"/>
    </source>
</evidence>